<organism evidence="8 9">
    <name type="scientific">SAR324 cluster bacterium</name>
    <dbReference type="NCBI Taxonomy" id="2024889"/>
    <lineage>
        <taxon>Bacteria</taxon>
        <taxon>Deltaproteobacteria</taxon>
        <taxon>SAR324 cluster</taxon>
    </lineage>
</organism>
<evidence type="ECO:0000259" key="7">
    <source>
        <dbReference type="Pfam" id="PF09210"/>
    </source>
</evidence>
<dbReference type="InterPro" id="IPR028995">
    <property type="entry name" value="Glyco_hydro_57/38_cen_sf"/>
</dbReference>
<feature type="binding site" evidence="4">
    <location>
        <position position="823"/>
    </location>
    <ligand>
        <name>substrate</name>
    </ligand>
</feature>
<evidence type="ECO:0000313" key="9">
    <source>
        <dbReference type="Proteomes" id="UP000218113"/>
    </source>
</evidence>
<reference evidence="9" key="1">
    <citation type="submission" date="2017-08" db="EMBL/GenBank/DDBJ databases">
        <title>A dynamic microbial community with high functional redundancy inhabits the cold, oxic subseafloor aquifer.</title>
        <authorList>
            <person name="Tully B.J."/>
            <person name="Wheat C.G."/>
            <person name="Glazer B.T."/>
            <person name="Huber J.A."/>
        </authorList>
    </citation>
    <scope>NUCLEOTIDE SEQUENCE [LARGE SCALE GENOMIC DNA]</scope>
</reference>
<dbReference type="PANTHER" id="PTHR41695:SF1">
    <property type="entry name" value="1,4-ALPHA-GLUCAN BRANCHING ENZYME TK1436"/>
    <property type="match status" value="1"/>
</dbReference>
<sequence length="1094" mass="128669">MKKSFQGAGLELLQQSGPYVELYFHWDQLPQLQLQEEYYLVEVIPNSPYLPKQYAKPNSSGPLHFRLEEGIDYQFNLLRTAYLKYQVTSNLIPLPSVDLIKEHEDYHKLVWGNIDWKQLCETKNSEWLSIQIEDEDPHIQAIESAPEYSFHSSPTEISVYDQNQTHIFTITTNLSQRSIVSSLDVSIDPAHPVLFLSTAIKPEISWRIRAELPASFQIQQHWTQQFLEQFPNSNPNDLIGEFHFYEEQQLNSRFRIWGYNCKINPLIIPKIQLEEWKEGQIQPIQQIRLELQITSPHRELYHKILTEKLFSVEQSGELLAFTSHELEVARKELFNVNPQVSWDQSHIELVLWFKTEKYDWQEFQREIAHSLRWDFHPQEKTNQCTVKFHLYDSRHSERQLTYLESGFVNRDHWKNQVQLKPYSSQHLLAWWDLEPLGVEHFLQEQWDATLGSVGFYLKVHEEFLGERTHRLDLTCPLVDLFSAHQSIYFKVDPDKTYSAEIVVRFQDQEVALTPISRSIVAPKTDNEIKSRNQYKRLNSTWYHSSQREVRHQQGQDHNNQAKVLLHLHMHSPNLSRVDPFRESFLKSNTWPIETEHGHQVHNTPGEWIFKNCLDSWLPLLRVFRNLVQQGVDYQISLDISPTVAYSLNSPRFKDYFSRYLLRFQAFTQSQIALMKAQLDSPELIWAAEQYLINLIEIDQFYNHELGKDIIAAYRSLELSGHLELSTCTATHGMPANLESTPDSLNAQISLAAKSHHRIFGDHPRGIWLAENSCFPSVEQYLSEKSLNYFFVEAEAILRGSFQPQEEEFNPVILPQSEVIAFGRSRMGRVQVWDADVGYAGHQDFREYHHRHRGLPLKRITSKSSDHKEAYNPEQASIIAQELGRDFYQKLCTQAETLSARDFQSIPLITCSYDAELFGHHWWEGPLFLEELLREFHRKGDQIGLTTPSHYLANHPSLPEVMPNPSTWGHDAVHVRWTDPKVSWVQRELGRADHLLREYLRLALQGQLTGFQKKLIEQMAAELIRAQSSDLTFVIISGDFEEDMEREIQKFLDYFYRLKYLVDNNIKQRNFLEFRQYENDMFPEIHDYYQISKML</sequence>
<evidence type="ECO:0000256" key="5">
    <source>
        <dbReference type="RuleBase" id="RU361196"/>
    </source>
</evidence>
<feature type="binding site" evidence="4">
    <location>
        <position position="967"/>
    </location>
    <ligand>
        <name>substrate</name>
    </ligand>
</feature>
<dbReference type="Proteomes" id="UP000218113">
    <property type="component" value="Unassembled WGS sequence"/>
</dbReference>
<dbReference type="AlphaFoldDB" id="A0A2A4T3C3"/>
<dbReference type="SUPFAM" id="SSF88713">
    <property type="entry name" value="Glycoside hydrolase/deacetylase"/>
    <property type="match status" value="1"/>
</dbReference>
<evidence type="ECO:0000259" key="6">
    <source>
        <dbReference type="Pfam" id="PF03065"/>
    </source>
</evidence>
<gene>
    <name evidence="8" type="ORF">COB67_07310</name>
</gene>
<dbReference type="GO" id="GO:0030979">
    <property type="term" value="P:alpha-glucan biosynthetic process"/>
    <property type="evidence" value="ECO:0007669"/>
    <property type="project" value="InterPro"/>
</dbReference>
<evidence type="ECO:0008006" key="10">
    <source>
        <dbReference type="Google" id="ProtNLM"/>
    </source>
</evidence>
<dbReference type="Gene3D" id="1.20.1430.10">
    <property type="entry name" value="Families 57/38 glycoside transferase, middle domain"/>
    <property type="match status" value="1"/>
</dbReference>
<dbReference type="Pfam" id="PF09210">
    <property type="entry name" value="BE_C"/>
    <property type="match status" value="1"/>
</dbReference>
<feature type="domain" description="1,4-alpha-glucan branching enzyme C-terminal" evidence="7">
    <location>
        <begin position="1007"/>
        <end position="1085"/>
    </location>
</feature>
<evidence type="ECO:0000256" key="1">
    <source>
        <dbReference type="ARBA" id="ARBA00006821"/>
    </source>
</evidence>
<feature type="binding site" evidence="4">
    <location>
        <position position="1029"/>
    </location>
    <ligand>
        <name>substrate</name>
    </ligand>
</feature>
<dbReference type="InterPro" id="IPR004300">
    <property type="entry name" value="Glyco_hydro_57_N"/>
</dbReference>
<comment type="similarity">
    <text evidence="1 5">Belongs to the glycosyl hydrolase 57 family.</text>
</comment>
<dbReference type="InterPro" id="IPR037090">
    <property type="entry name" value="57_glycoside_trans_central"/>
</dbReference>
<protein>
    <recommendedName>
        <fullName evidence="10">Glycoside hydrolase family 57 N-terminal domain-containing protein</fullName>
    </recommendedName>
</protein>
<dbReference type="Pfam" id="PF03065">
    <property type="entry name" value="Glyco_hydro_57"/>
    <property type="match status" value="1"/>
</dbReference>
<dbReference type="Gene3D" id="3.20.110.10">
    <property type="entry name" value="Glycoside hydrolase 38, N terminal domain"/>
    <property type="match status" value="1"/>
</dbReference>
<comment type="caution">
    <text evidence="8">The sequence shown here is derived from an EMBL/GenBank/DDBJ whole genome shotgun (WGS) entry which is preliminary data.</text>
</comment>
<name>A0A2A4T3C3_9DELT</name>
<proteinExistence type="inferred from homology"/>
<keyword evidence="2 5" id="KW-0119">Carbohydrate metabolism</keyword>
<dbReference type="InterPro" id="IPR027291">
    <property type="entry name" value="Glyco_hydro_38_N_sf"/>
</dbReference>
<feature type="domain" description="Glycoside hydrolase family 57 N-terminal" evidence="6">
    <location>
        <begin position="607"/>
        <end position="955"/>
    </location>
</feature>
<dbReference type="SUPFAM" id="SSF88688">
    <property type="entry name" value="Families 57/38 glycoside transferase middle domain"/>
    <property type="match status" value="1"/>
</dbReference>
<accession>A0A2A4T3C3</accession>
<dbReference type="InterPro" id="IPR011330">
    <property type="entry name" value="Glyco_hydro/deAcase_b/a-brl"/>
</dbReference>
<feature type="active site" description="Nucleophile" evidence="3">
    <location>
        <position position="770"/>
    </location>
</feature>
<evidence type="ECO:0000256" key="3">
    <source>
        <dbReference type="PIRSR" id="PIRSR640042-1"/>
    </source>
</evidence>
<dbReference type="EMBL" id="NVSR01000043">
    <property type="protein sequence ID" value="PCI27992.1"/>
    <property type="molecule type" value="Genomic_DNA"/>
</dbReference>
<evidence type="ECO:0000256" key="2">
    <source>
        <dbReference type="ARBA" id="ARBA00023277"/>
    </source>
</evidence>
<feature type="active site" description="Proton donor" evidence="3">
    <location>
        <position position="913"/>
    </location>
</feature>
<dbReference type="InterPro" id="IPR040042">
    <property type="entry name" value="Branching_enz_MT3115-like"/>
</dbReference>
<evidence type="ECO:0000313" key="8">
    <source>
        <dbReference type="EMBL" id="PCI27992.1"/>
    </source>
</evidence>
<dbReference type="GO" id="GO:0005576">
    <property type="term" value="C:extracellular region"/>
    <property type="evidence" value="ECO:0007669"/>
    <property type="project" value="TreeGrafter"/>
</dbReference>
<dbReference type="GO" id="GO:0003844">
    <property type="term" value="F:1,4-alpha-glucan branching enzyme activity"/>
    <property type="evidence" value="ECO:0007669"/>
    <property type="project" value="InterPro"/>
</dbReference>
<dbReference type="PANTHER" id="PTHR41695">
    <property type="entry name" value="1,4-ALPHA-GLUCAN BRANCHING ENZYME RV3031-RELATED"/>
    <property type="match status" value="1"/>
</dbReference>
<evidence type="ECO:0000256" key="4">
    <source>
        <dbReference type="PIRSR" id="PIRSR640042-2"/>
    </source>
</evidence>
<feature type="binding site" evidence="4">
    <location>
        <position position="840"/>
    </location>
    <ligand>
        <name>substrate</name>
    </ligand>
</feature>
<dbReference type="InterPro" id="IPR015293">
    <property type="entry name" value="BE_C"/>
</dbReference>